<proteinExistence type="predicted"/>
<feature type="domain" description="DUF7847" evidence="2">
    <location>
        <begin position="1"/>
        <end position="271"/>
    </location>
</feature>
<evidence type="ECO:0000313" key="3">
    <source>
        <dbReference type="EMBL" id="MFD1645329.1"/>
    </source>
</evidence>
<protein>
    <recommendedName>
        <fullName evidence="2">DUF7847 domain-containing protein</fullName>
    </recommendedName>
</protein>
<dbReference type="InterPro" id="IPR057169">
    <property type="entry name" value="DUF7847"/>
</dbReference>
<keyword evidence="4" id="KW-1185">Reference proteome</keyword>
<dbReference type="EMBL" id="JBHUDO010000002">
    <property type="protein sequence ID" value="MFD1645329.1"/>
    <property type="molecule type" value="Genomic_DNA"/>
</dbReference>
<feature type="transmembrane region" description="Helical" evidence="1">
    <location>
        <begin position="20"/>
        <end position="39"/>
    </location>
</feature>
<organism evidence="3 4">
    <name type="scientific">Haloarchaeobius litoreus</name>
    <dbReference type="NCBI Taxonomy" id="755306"/>
    <lineage>
        <taxon>Archaea</taxon>
        <taxon>Methanobacteriati</taxon>
        <taxon>Methanobacteriota</taxon>
        <taxon>Stenosarchaea group</taxon>
        <taxon>Halobacteria</taxon>
        <taxon>Halobacteriales</taxon>
        <taxon>Halorubellaceae</taxon>
        <taxon>Haloarchaeobius</taxon>
    </lineage>
</organism>
<dbReference type="RefSeq" id="WP_256399159.1">
    <property type="nucleotide sequence ID" value="NZ_JANHJR010000001.1"/>
</dbReference>
<feature type="transmembrane region" description="Helical" evidence="1">
    <location>
        <begin position="89"/>
        <end position="122"/>
    </location>
</feature>
<keyword evidence="1" id="KW-0812">Transmembrane</keyword>
<dbReference type="AlphaFoldDB" id="A0ABD6DJA3"/>
<evidence type="ECO:0000313" key="4">
    <source>
        <dbReference type="Proteomes" id="UP001597034"/>
    </source>
</evidence>
<evidence type="ECO:0000256" key="1">
    <source>
        <dbReference type="SAM" id="Phobius"/>
    </source>
</evidence>
<reference evidence="3 4" key="1">
    <citation type="journal article" date="2019" name="Int. J. Syst. Evol. Microbiol.">
        <title>The Global Catalogue of Microorganisms (GCM) 10K type strain sequencing project: providing services to taxonomists for standard genome sequencing and annotation.</title>
        <authorList>
            <consortium name="The Broad Institute Genomics Platform"/>
            <consortium name="The Broad Institute Genome Sequencing Center for Infectious Disease"/>
            <person name="Wu L."/>
            <person name="Ma J."/>
        </authorList>
    </citation>
    <scope>NUCLEOTIDE SEQUENCE [LARGE SCALE GENOMIC DNA]</scope>
    <source>
        <strain evidence="3 4">CGMCC 1.10390</strain>
    </source>
</reference>
<accession>A0ABD6DJA3</accession>
<comment type="caution">
    <text evidence="3">The sequence shown here is derived from an EMBL/GenBank/DDBJ whole genome shotgun (WGS) entry which is preliminary data.</text>
</comment>
<feature type="transmembrane region" description="Helical" evidence="1">
    <location>
        <begin position="186"/>
        <end position="212"/>
    </location>
</feature>
<dbReference type="Pfam" id="PF25231">
    <property type="entry name" value="DUF7847"/>
    <property type="match status" value="1"/>
</dbReference>
<keyword evidence="1" id="KW-1133">Transmembrane helix</keyword>
<gene>
    <name evidence="3" type="ORF">ACFSBL_06505</name>
</gene>
<feature type="transmembrane region" description="Helical" evidence="1">
    <location>
        <begin position="45"/>
        <end position="68"/>
    </location>
</feature>
<sequence>MGAISSAKHAGSTLARNPILFVAATAFAVVQLPQILLQWTGLPFVASLFNLVTVVVVPFLIGGIYGMAEEGLDGTTSFGTFWRAGRENYVSLLVAAIFFALVVFVVAFVGILVLLFVTALTVGLTGLQGGVSPVALILPGLVGLALFVLYLATVVFLQFYEAAIVVDDADVLDSLKESYRFVRGNLLSTIGFTVVRWTPSVLTSLLTAYFVVSSIGVDLQNTEALEPETFQNIYAKLSATELGIVVAMTILTAGIVGAFTRTYLIAFYVDHREAAATAEQSDDEYDDDLFDDEYDTIG</sequence>
<feature type="transmembrane region" description="Helical" evidence="1">
    <location>
        <begin position="242"/>
        <end position="264"/>
    </location>
</feature>
<keyword evidence="1" id="KW-0472">Membrane</keyword>
<dbReference type="Proteomes" id="UP001597034">
    <property type="component" value="Unassembled WGS sequence"/>
</dbReference>
<name>A0ABD6DJA3_9EURY</name>
<evidence type="ECO:0000259" key="2">
    <source>
        <dbReference type="Pfam" id="PF25231"/>
    </source>
</evidence>
<feature type="transmembrane region" description="Helical" evidence="1">
    <location>
        <begin position="134"/>
        <end position="157"/>
    </location>
</feature>